<accession>A0ABV5GHS3</accession>
<evidence type="ECO:0000313" key="2">
    <source>
        <dbReference type="Proteomes" id="UP001589607"/>
    </source>
</evidence>
<dbReference type="Proteomes" id="UP001589607">
    <property type="component" value="Unassembled WGS sequence"/>
</dbReference>
<evidence type="ECO:0000313" key="1">
    <source>
        <dbReference type="EMBL" id="MFB9094925.1"/>
    </source>
</evidence>
<protein>
    <submittedName>
        <fullName evidence="1">Uncharacterized protein</fullName>
    </submittedName>
</protein>
<gene>
    <name evidence="1" type="ORF">ACFFVF_00220</name>
</gene>
<sequence length="223" mass="26398">MKGIVVIFLLVFISCKDVSGDLEIAGNTFYFENPQPINDSELKSFPNKFLGSYMDLDSTFLIFQKEYIFKEYYDTFKVSNNFLDSLKLEYDILESEIVSKNYKDVRFPFRKLKDSIEITDIRIDTIFQFSDFQKAKRINGNLVISEKDSIYWNVKMFIFDKDKLIVKQLYSDSDLFKMDSITATKSRRIDSTTFVIAPKRNEFKQFFKLKNFGYDSNYSKIKK</sequence>
<dbReference type="PROSITE" id="PS51257">
    <property type="entry name" value="PROKAR_LIPOPROTEIN"/>
    <property type="match status" value="1"/>
</dbReference>
<name>A0ABV5GHS3_9FLAO</name>
<reference evidence="1 2" key="1">
    <citation type="submission" date="2024-09" db="EMBL/GenBank/DDBJ databases">
        <authorList>
            <person name="Sun Q."/>
            <person name="Mori K."/>
        </authorList>
    </citation>
    <scope>NUCLEOTIDE SEQUENCE [LARGE SCALE GENOMIC DNA]</scope>
    <source>
        <strain evidence="1 2">CECT 7955</strain>
    </source>
</reference>
<proteinExistence type="predicted"/>
<keyword evidence="2" id="KW-1185">Reference proteome</keyword>
<dbReference type="RefSeq" id="WP_236454429.1">
    <property type="nucleotide sequence ID" value="NZ_CBCSGE010000007.1"/>
</dbReference>
<organism evidence="1 2">
    <name type="scientific">Flavobacterium jumunjinense</name>
    <dbReference type="NCBI Taxonomy" id="998845"/>
    <lineage>
        <taxon>Bacteria</taxon>
        <taxon>Pseudomonadati</taxon>
        <taxon>Bacteroidota</taxon>
        <taxon>Flavobacteriia</taxon>
        <taxon>Flavobacteriales</taxon>
        <taxon>Flavobacteriaceae</taxon>
        <taxon>Flavobacterium</taxon>
    </lineage>
</organism>
<comment type="caution">
    <text evidence="1">The sequence shown here is derived from an EMBL/GenBank/DDBJ whole genome shotgun (WGS) entry which is preliminary data.</text>
</comment>
<dbReference type="EMBL" id="JBHMEY010000001">
    <property type="protein sequence ID" value="MFB9094925.1"/>
    <property type="molecule type" value="Genomic_DNA"/>
</dbReference>